<comment type="caution">
    <text evidence="1">The sequence shown here is derived from an EMBL/GenBank/DDBJ whole genome shotgun (WGS) entry which is preliminary data.</text>
</comment>
<organism evidence="1 2">
    <name type="scientific">Pristionchus mayeri</name>
    <dbReference type="NCBI Taxonomy" id="1317129"/>
    <lineage>
        <taxon>Eukaryota</taxon>
        <taxon>Metazoa</taxon>
        <taxon>Ecdysozoa</taxon>
        <taxon>Nematoda</taxon>
        <taxon>Chromadorea</taxon>
        <taxon>Rhabditida</taxon>
        <taxon>Rhabditina</taxon>
        <taxon>Diplogasteromorpha</taxon>
        <taxon>Diplogasteroidea</taxon>
        <taxon>Neodiplogasteridae</taxon>
        <taxon>Pristionchus</taxon>
    </lineage>
</organism>
<protein>
    <submittedName>
        <fullName evidence="1">Uncharacterized protein</fullName>
    </submittedName>
</protein>
<evidence type="ECO:0000313" key="2">
    <source>
        <dbReference type="Proteomes" id="UP001328107"/>
    </source>
</evidence>
<dbReference type="AlphaFoldDB" id="A0AAN4ZDH5"/>
<name>A0AAN4ZDH5_9BILA</name>
<dbReference type="EMBL" id="BTRK01000002">
    <property type="protein sequence ID" value="GMR38791.1"/>
    <property type="molecule type" value="Genomic_DNA"/>
</dbReference>
<evidence type="ECO:0000313" key="1">
    <source>
        <dbReference type="EMBL" id="GMR38791.1"/>
    </source>
</evidence>
<accession>A0AAN4ZDH5</accession>
<sequence length="117" mass="12898">MYRQQLYFQSAKCVRPPVIARAPECECAAIETAQPMLPNKIAHPSAQPRTDGTDPVCSTQNIQMYFKRERVPSGSPQHSFASAGASLYCAMGEWLLHTIFGATMYNEATVLAVTCLQ</sequence>
<gene>
    <name evidence="1" type="ORF">PMAYCL1PPCAC_08986</name>
</gene>
<keyword evidence="2" id="KW-1185">Reference proteome</keyword>
<reference evidence="2" key="1">
    <citation type="submission" date="2022-10" db="EMBL/GenBank/DDBJ databases">
        <title>Genome assembly of Pristionchus species.</title>
        <authorList>
            <person name="Yoshida K."/>
            <person name="Sommer R.J."/>
        </authorList>
    </citation>
    <scope>NUCLEOTIDE SEQUENCE [LARGE SCALE GENOMIC DNA]</scope>
    <source>
        <strain evidence="2">RS5460</strain>
    </source>
</reference>
<dbReference type="Proteomes" id="UP001328107">
    <property type="component" value="Unassembled WGS sequence"/>
</dbReference>
<proteinExistence type="predicted"/>